<dbReference type="SUPFAM" id="SSF50249">
    <property type="entry name" value="Nucleic acid-binding proteins"/>
    <property type="match status" value="1"/>
</dbReference>
<dbReference type="GO" id="GO:0006297">
    <property type="term" value="P:nucleotide-excision repair, DNA gap filling"/>
    <property type="evidence" value="ECO:0007669"/>
    <property type="project" value="TreeGrafter"/>
</dbReference>
<dbReference type="EC" id="6.5.1.1" evidence="1"/>
<dbReference type="AlphaFoldDB" id="A0A7W1XT07"/>
<sequence>MKWTPIIPFEPVESNTIPQGKQWIAQVKWDGVRVCTYWDGKEVKLFNRKRNERTYHYPELLKIDKYIHAKSAILDGEVIALKNGKPSFYEVMKRDGIRNLEKISFIQQQVPITYMIFDILYLNHKWVVSSPLSDRLKMLQEIYKPCNHVQLVASFEDGDALFEAVKEQNLEGIVVKDLTSTYPVNGKDRRWIKKKNYHDLIAVVGGVTFRQSIVNSLLLGLFDEENRLWYIGHVGTGKLTQTDWKSFTQMIHPFFQKEMPFVNKPSRNKDATWLKPLITVKIKYTEWIEGHTLRQPSIQAFVKHPPHQCRLNQKT</sequence>
<dbReference type="PANTHER" id="PTHR45997">
    <property type="entry name" value="DNA LIGASE 4"/>
    <property type="match status" value="1"/>
</dbReference>
<name>A0A7W1XT07_9BACL</name>
<dbReference type="InterPro" id="IPR012340">
    <property type="entry name" value="NA-bd_OB-fold"/>
</dbReference>
<dbReference type="Pfam" id="PF04679">
    <property type="entry name" value="DNA_ligase_A_C"/>
    <property type="match status" value="1"/>
</dbReference>
<evidence type="ECO:0000256" key="3">
    <source>
        <dbReference type="ARBA" id="ARBA00034003"/>
    </source>
</evidence>
<dbReference type="RefSeq" id="WP_181740293.1">
    <property type="nucleotide sequence ID" value="NZ_JACEOL010000031.1"/>
</dbReference>
<dbReference type="PROSITE" id="PS00697">
    <property type="entry name" value="DNA_LIGASE_A1"/>
    <property type="match status" value="1"/>
</dbReference>
<evidence type="ECO:0000313" key="5">
    <source>
        <dbReference type="EMBL" id="MBA4602597.1"/>
    </source>
</evidence>
<comment type="catalytic activity">
    <reaction evidence="3">
        <text>ATP + (deoxyribonucleotide)n-3'-hydroxyl + 5'-phospho-(deoxyribonucleotide)m = (deoxyribonucleotide)n+m + AMP + diphosphate.</text>
        <dbReference type="EC" id="6.5.1.1"/>
    </reaction>
</comment>
<dbReference type="Pfam" id="PF01068">
    <property type="entry name" value="DNA_ligase_A_M"/>
    <property type="match status" value="1"/>
</dbReference>
<dbReference type="GO" id="GO:0006303">
    <property type="term" value="P:double-strand break repair via nonhomologous end joining"/>
    <property type="evidence" value="ECO:0007669"/>
    <property type="project" value="TreeGrafter"/>
</dbReference>
<feature type="domain" description="ATP-dependent DNA ligase family profile" evidence="4">
    <location>
        <begin position="105"/>
        <end position="195"/>
    </location>
</feature>
<reference evidence="5 6" key="1">
    <citation type="submission" date="2020-07" db="EMBL/GenBank/DDBJ databases">
        <title>Thermoactinomyces phylogeny.</title>
        <authorList>
            <person name="Dunlap C."/>
        </authorList>
    </citation>
    <scope>NUCLEOTIDE SEQUENCE [LARGE SCALE GENOMIC DNA]</scope>
    <source>
        <strain evidence="5 6">AMNI-1</strain>
    </source>
</reference>
<keyword evidence="2 5" id="KW-0436">Ligase</keyword>
<dbReference type="PANTHER" id="PTHR45997:SF1">
    <property type="entry name" value="DNA LIGASE 4"/>
    <property type="match status" value="1"/>
</dbReference>
<dbReference type="InterPro" id="IPR016059">
    <property type="entry name" value="DNA_ligase_ATP-dep_CS"/>
</dbReference>
<dbReference type="InterPro" id="IPR012310">
    <property type="entry name" value="DNA_ligase_ATP-dep_cent"/>
</dbReference>
<dbReference type="GO" id="GO:0003910">
    <property type="term" value="F:DNA ligase (ATP) activity"/>
    <property type="evidence" value="ECO:0007669"/>
    <property type="project" value="UniProtKB-EC"/>
</dbReference>
<dbReference type="Gene3D" id="2.40.50.140">
    <property type="entry name" value="Nucleic acid-binding proteins"/>
    <property type="match status" value="1"/>
</dbReference>
<keyword evidence="6" id="KW-1185">Reference proteome</keyword>
<protein>
    <recommendedName>
        <fullName evidence="1">DNA ligase (ATP)</fullName>
        <ecNumber evidence="1">6.5.1.1</ecNumber>
    </recommendedName>
</protein>
<proteinExistence type="predicted"/>
<comment type="caution">
    <text evidence="5">The sequence shown here is derived from an EMBL/GenBank/DDBJ whole genome shotgun (WGS) entry which is preliminary data.</text>
</comment>
<dbReference type="InterPro" id="IPR029710">
    <property type="entry name" value="LIG4"/>
</dbReference>
<dbReference type="GO" id="GO:0005524">
    <property type="term" value="F:ATP binding"/>
    <property type="evidence" value="ECO:0007669"/>
    <property type="project" value="InterPro"/>
</dbReference>
<dbReference type="GO" id="GO:0006310">
    <property type="term" value="P:DNA recombination"/>
    <property type="evidence" value="ECO:0007669"/>
    <property type="project" value="InterPro"/>
</dbReference>
<dbReference type="PROSITE" id="PS50160">
    <property type="entry name" value="DNA_LIGASE_A3"/>
    <property type="match status" value="1"/>
</dbReference>
<accession>A0A7W1XT07</accession>
<dbReference type="CDD" id="cd07971">
    <property type="entry name" value="OBF_DNA_ligase_LigD"/>
    <property type="match status" value="1"/>
</dbReference>
<gene>
    <name evidence="5" type="ORF">H2C83_09780</name>
</gene>
<dbReference type="SUPFAM" id="SSF56091">
    <property type="entry name" value="DNA ligase/mRNA capping enzyme, catalytic domain"/>
    <property type="match status" value="1"/>
</dbReference>
<dbReference type="EMBL" id="JACEOL010000031">
    <property type="protein sequence ID" value="MBA4602597.1"/>
    <property type="molecule type" value="Genomic_DNA"/>
</dbReference>
<evidence type="ECO:0000256" key="2">
    <source>
        <dbReference type="ARBA" id="ARBA00022598"/>
    </source>
</evidence>
<dbReference type="Gene3D" id="3.30.470.30">
    <property type="entry name" value="DNA ligase/mRNA capping enzyme"/>
    <property type="match status" value="1"/>
</dbReference>
<dbReference type="Proteomes" id="UP000538292">
    <property type="component" value="Unassembled WGS sequence"/>
</dbReference>
<evidence type="ECO:0000313" key="6">
    <source>
        <dbReference type="Proteomes" id="UP000538292"/>
    </source>
</evidence>
<dbReference type="GO" id="GO:0003677">
    <property type="term" value="F:DNA binding"/>
    <property type="evidence" value="ECO:0007669"/>
    <property type="project" value="InterPro"/>
</dbReference>
<organism evidence="5 6">
    <name type="scientific">Thermoactinomyces mirandus</name>
    <dbReference type="NCBI Taxonomy" id="2756294"/>
    <lineage>
        <taxon>Bacteria</taxon>
        <taxon>Bacillati</taxon>
        <taxon>Bacillota</taxon>
        <taxon>Bacilli</taxon>
        <taxon>Bacillales</taxon>
        <taxon>Thermoactinomycetaceae</taxon>
        <taxon>Thermoactinomyces</taxon>
    </lineage>
</organism>
<dbReference type="CDD" id="cd07906">
    <property type="entry name" value="Adenylation_DNA_ligase_LigD_LigC"/>
    <property type="match status" value="1"/>
</dbReference>
<evidence type="ECO:0000259" key="4">
    <source>
        <dbReference type="PROSITE" id="PS50160"/>
    </source>
</evidence>
<evidence type="ECO:0000256" key="1">
    <source>
        <dbReference type="ARBA" id="ARBA00012727"/>
    </source>
</evidence>
<dbReference type="InterPro" id="IPR012309">
    <property type="entry name" value="DNA_ligase_ATP-dep_C"/>
</dbReference>